<evidence type="ECO:0000313" key="3">
    <source>
        <dbReference type="Proteomes" id="UP001054837"/>
    </source>
</evidence>
<feature type="compositionally biased region" description="Polar residues" evidence="1">
    <location>
        <begin position="825"/>
        <end position="834"/>
    </location>
</feature>
<feature type="compositionally biased region" description="Low complexity" evidence="1">
    <location>
        <begin position="398"/>
        <end position="409"/>
    </location>
</feature>
<evidence type="ECO:0000256" key="1">
    <source>
        <dbReference type="SAM" id="MobiDB-lite"/>
    </source>
</evidence>
<accession>A0AAV4QR87</accession>
<organism evidence="2 3">
    <name type="scientific">Caerostris darwini</name>
    <dbReference type="NCBI Taxonomy" id="1538125"/>
    <lineage>
        <taxon>Eukaryota</taxon>
        <taxon>Metazoa</taxon>
        <taxon>Ecdysozoa</taxon>
        <taxon>Arthropoda</taxon>
        <taxon>Chelicerata</taxon>
        <taxon>Arachnida</taxon>
        <taxon>Araneae</taxon>
        <taxon>Araneomorphae</taxon>
        <taxon>Entelegynae</taxon>
        <taxon>Araneoidea</taxon>
        <taxon>Araneidae</taxon>
        <taxon>Caerostris</taxon>
    </lineage>
</organism>
<gene>
    <name evidence="2" type="primary">AVEN_49448_1</name>
    <name evidence="2" type="ORF">CDAR_449341</name>
</gene>
<feature type="compositionally biased region" description="Polar residues" evidence="1">
    <location>
        <begin position="351"/>
        <end position="360"/>
    </location>
</feature>
<comment type="caution">
    <text evidence="2">The sequence shown here is derived from an EMBL/GenBank/DDBJ whole genome shotgun (WGS) entry which is preliminary data.</text>
</comment>
<sequence length="1101" mass="122194">MLLCVAGGSGTEFRRDRPQAGSRCSSQSYLIKSNANQQVMVEERCSMTSSAVSTDHVAARATLSLHFKSNKVPDKSHACLEESSVAYKSRVIVVSGEDAPFSSCSGKGETCSTTTTFKSNVVNGKRGTNTILVRYKPSKPVSEDSDDELRFEFYSKNDGLSTAAFSSSPPSTISSESSSIKKDKTSVSAWAQIMELEGYRSPAIGLDNGPKRMVESDSISNFSSLSGESYRSEVSTTDFSLCSSYLSKHSEASYSCDHQSSNTRDEGRFRKHNIVSIASKCDASNVSVSSRGSDITQISIDDDHRSNNSSLKNVLLNQDDCNPMPNVSLKPMGPAQNRYCDAVSKNSSYNDALKCPQNQGKIPPKFKSPMIRSESSRVAKIPSQERNKNRRKTLPDGNLSLSCANSLSNQTDSVAKNQKSPGHDPNASWGRYNSRAMRDSVRKVAEKYAETVYMRRQTRSQLDSLPEAKSIQLMRYIAPFKEHDHGYFSRQDLHLQNHLYLSKRSCSTSHLHEIPNETECSNRSRLHIIMPTPVRHDHSNVHLKNAKKTFASYESKECKLNQKQEGKMNNISRETGRLNDMANEDAVNSCFDTNEAHLNETYENGSNINPNEIKNLNIFSRVKNYQSPTSSKSISSIECKISSGETKHPVHLSVHMQDIKSKLCADCAQSIELGPPSKQSACRAKHHLPNTCASNAAMISLLKRAPLVIDEGNSSPPLYLRPVDSKFDNGPRKCTMLTAREMEELVHGKDSADSKLSQVGVTSKVSSWIQKQKDKRKPVFFIGDTPSFFIEKPNEVNSEVNSKITGRKSRRSLSLSSVREGEVSKNCNGSATSEVKSSADTDEVFLKPNEHKGLFIKRTSSSCSNRGSTRRKDRQGSPIREKRGFTKSSNCYRNQADGCIAPYSDRIHTNNRDCNHEALFSSHELDKKINIGPVASESKENCLKSEEEGSSIFEKNGQPLRSKKFVNDLNDKNYLRPEALNLHVVNNELNYYDNLDPSLLGSQGSRHSYSVISTPNTDLSDVTRPERSGVSKKLLTFKQITRALSLHSLKKKTKEVPMCTNAVTHSEAPSSASLSKWSRGSKRKIENMKYGSLRKVSLIAN</sequence>
<name>A0AAV4QR87_9ARAC</name>
<proteinExistence type="predicted"/>
<dbReference type="Proteomes" id="UP001054837">
    <property type="component" value="Unassembled WGS sequence"/>
</dbReference>
<feature type="region of interest" description="Disordered" evidence="1">
    <location>
        <begin position="801"/>
        <end position="834"/>
    </location>
</feature>
<reference evidence="2 3" key="1">
    <citation type="submission" date="2021-06" db="EMBL/GenBank/DDBJ databases">
        <title>Caerostris darwini draft genome.</title>
        <authorList>
            <person name="Kono N."/>
            <person name="Arakawa K."/>
        </authorList>
    </citation>
    <scope>NUCLEOTIDE SEQUENCE [LARGE SCALE GENOMIC DNA]</scope>
</reference>
<feature type="region of interest" description="Disordered" evidence="1">
    <location>
        <begin position="859"/>
        <end position="887"/>
    </location>
</feature>
<dbReference type="AlphaFoldDB" id="A0AAV4QR87"/>
<dbReference type="EMBL" id="BPLQ01004987">
    <property type="protein sequence ID" value="GIY11985.1"/>
    <property type="molecule type" value="Genomic_DNA"/>
</dbReference>
<evidence type="ECO:0000313" key="2">
    <source>
        <dbReference type="EMBL" id="GIY11985.1"/>
    </source>
</evidence>
<feature type="region of interest" description="Disordered" evidence="1">
    <location>
        <begin position="351"/>
        <end position="434"/>
    </location>
</feature>
<keyword evidence="3" id="KW-1185">Reference proteome</keyword>
<protein>
    <submittedName>
        <fullName evidence="2">Uncharacterized protein</fullName>
    </submittedName>
</protein>
<feature type="compositionally biased region" description="Polar residues" evidence="1">
    <location>
        <begin position="410"/>
        <end position="420"/>
    </location>
</feature>